<feature type="transmembrane region" description="Helical" evidence="1">
    <location>
        <begin position="194"/>
        <end position="218"/>
    </location>
</feature>
<comment type="caution">
    <text evidence="2">The sequence shown here is derived from an EMBL/GenBank/DDBJ whole genome shotgun (WGS) entry which is preliminary data.</text>
</comment>
<dbReference type="OrthoDB" id="9776609at2"/>
<feature type="transmembrane region" description="Helical" evidence="1">
    <location>
        <begin position="343"/>
        <end position="365"/>
    </location>
</feature>
<evidence type="ECO:0000313" key="2">
    <source>
        <dbReference type="EMBL" id="RIY41246.1"/>
    </source>
</evidence>
<proteinExistence type="predicted"/>
<dbReference type="Proteomes" id="UP000266206">
    <property type="component" value="Unassembled WGS sequence"/>
</dbReference>
<accession>A0A3A1YUN9</accession>
<protein>
    <recommendedName>
        <fullName evidence="4">Peptidase</fullName>
    </recommendedName>
</protein>
<dbReference type="InterPro" id="IPR005625">
    <property type="entry name" value="PepSY-ass_TM"/>
</dbReference>
<dbReference type="AlphaFoldDB" id="A0A3A1YUN9"/>
<dbReference type="EMBL" id="NQYH01000004">
    <property type="protein sequence ID" value="RIY41246.1"/>
    <property type="molecule type" value="Genomic_DNA"/>
</dbReference>
<name>A0A3A1YUN9_9BURK</name>
<evidence type="ECO:0008006" key="4">
    <source>
        <dbReference type="Google" id="ProtNLM"/>
    </source>
</evidence>
<keyword evidence="1" id="KW-0812">Transmembrane</keyword>
<organism evidence="2 3">
    <name type="scientific">Neopusillimonas maritima</name>
    <dbReference type="NCBI Taxonomy" id="2026239"/>
    <lineage>
        <taxon>Bacteria</taxon>
        <taxon>Pseudomonadati</taxon>
        <taxon>Pseudomonadota</taxon>
        <taxon>Betaproteobacteria</taxon>
        <taxon>Burkholderiales</taxon>
        <taxon>Alcaligenaceae</taxon>
        <taxon>Neopusillimonas</taxon>
    </lineage>
</organism>
<dbReference type="RefSeq" id="WP_119515907.1">
    <property type="nucleotide sequence ID" value="NZ_NQYH01000004.1"/>
</dbReference>
<sequence length="390" mass="43306">MTTAASLKTWYWLHKWSSLVCTIFLLLICLTGLPLIFHEEIEHAFEDGKPHTVVPEGTPRAGMDAVHANAKALYPGEALQYTYVDDHEPVVWVGMADPATASDAKSHHYMRFDAHTAELLYDGPSVFEEQFTFMGVMYALHVDLFAGLPGQLFLGFMGLLFVLATVSGVVLYGRFMKKLEFGSVRADRSRRIKWLDLHNLLGIVTVVWVTVVGVTGVINELATPMFRYWQSTEVAALIAPYQNKTPPAEYVSADAAMAAATQALPDSEATSFSHPGNMFATPHHYVFWMKGSTPLTSHLFTPVLVDATTAEVTAIAEPPWYLVMLELSRPLHFGDYGGLPLKIIWTLLDLITIVVLVSGLYLWVARRKTNDARIRQIADTLSPAYSATRS</sequence>
<keyword evidence="1" id="KW-1133">Transmembrane helix</keyword>
<feature type="transmembrane region" description="Helical" evidence="1">
    <location>
        <begin position="16"/>
        <end position="37"/>
    </location>
</feature>
<reference evidence="2 3" key="1">
    <citation type="submission" date="2017-08" db="EMBL/GenBank/DDBJ databases">
        <title>Pusillimonas indicus sp. nov., a member of the family Alcaligenaceae isolated from surface seawater.</title>
        <authorList>
            <person name="Li J."/>
        </authorList>
    </citation>
    <scope>NUCLEOTIDE SEQUENCE [LARGE SCALE GENOMIC DNA]</scope>
    <source>
        <strain evidence="2 3">L52-1-41</strain>
    </source>
</reference>
<dbReference type="PANTHER" id="PTHR34219:SF3">
    <property type="entry name" value="BLL7967 PROTEIN"/>
    <property type="match status" value="1"/>
</dbReference>
<evidence type="ECO:0000256" key="1">
    <source>
        <dbReference type="SAM" id="Phobius"/>
    </source>
</evidence>
<evidence type="ECO:0000313" key="3">
    <source>
        <dbReference type="Proteomes" id="UP000266206"/>
    </source>
</evidence>
<keyword evidence="1" id="KW-0472">Membrane</keyword>
<feature type="transmembrane region" description="Helical" evidence="1">
    <location>
        <begin position="152"/>
        <end position="173"/>
    </location>
</feature>
<gene>
    <name evidence="2" type="ORF">CJP73_06845</name>
</gene>
<dbReference type="Pfam" id="PF03929">
    <property type="entry name" value="PepSY_TM"/>
    <property type="match status" value="1"/>
</dbReference>
<dbReference type="PANTHER" id="PTHR34219">
    <property type="entry name" value="IRON-REGULATED INNER MEMBRANE PROTEIN-RELATED"/>
    <property type="match status" value="1"/>
</dbReference>